<reference evidence="1" key="1">
    <citation type="journal article" date="2023" name="G3 (Bethesda)">
        <title>A reference genome for the long-term kleptoplast-retaining sea slug Elysia crispata morphotype clarki.</title>
        <authorList>
            <person name="Eastman K.E."/>
            <person name="Pendleton A.L."/>
            <person name="Shaikh M.A."/>
            <person name="Suttiyut T."/>
            <person name="Ogas R."/>
            <person name="Tomko P."/>
            <person name="Gavelis G."/>
            <person name="Widhalm J.R."/>
            <person name="Wisecaver J.H."/>
        </authorList>
    </citation>
    <scope>NUCLEOTIDE SEQUENCE</scope>
    <source>
        <strain evidence="1">ECLA1</strain>
    </source>
</reference>
<gene>
    <name evidence="1" type="ORF">RRG08_016734</name>
</gene>
<evidence type="ECO:0000313" key="2">
    <source>
        <dbReference type="Proteomes" id="UP001283361"/>
    </source>
</evidence>
<comment type="caution">
    <text evidence="1">The sequence shown here is derived from an EMBL/GenBank/DDBJ whole genome shotgun (WGS) entry which is preliminary data.</text>
</comment>
<proteinExistence type="predicted"/>
<keyword evidence="2" id="KW-1185">Reference proteome</keyword>
<sequence length="181" mass="19731">MCASRLHWTSPDTFILFTSPETPSEISVSFALNIISVLSSFVLAYSAKNSLNPNHSDANAGLAVSLWRPTQKLHCLHNSILGNSVEIHICCSIFLSPDHCGPSKDFISRTGVRDISKPFPLGQSNELFTQGNAGRKKSVAQLVQVRRDNKVGESCHGPSQPVVSVRLSQSFQFVSASRFTS</sequence>
<organism evidence="1 2">
    <name type="scientific">Elysia crispata</name>
    <name type="common">lettuce slug</name>
    <dbReference type="NCBI Taxonomy" id="231223"/>
    <lineage>
        <taxon>Eukaryota</taxon>
        <taxon>Metazoa</taxon>
        <taxon>Spiralia</taxon>
        <taxon>Lophotrochozoa</taxon>
        <taxon>Mollusca</taxon>
        <taxon>Gastropoda</taxon>
        <taxon>Heterobranchia</taxon>
        <taxon>Euthyneura</taxon>
        <taxon>Panpulmonata</taxon>
        <taxon>Sacoglossa</taxon>
        <taxon>Placobranchoidea</taxon>
        <taxon>Plakobranchidae</taxon>
        <taxon>Elysia</taxon>
    </lineage>
</organism>
<accession>A0AAE0YQX0</accession>
<dbReference type="AlphaFoldDB" id="A0AAE0YQX0"/>
<name>A0AAE0YQX0_9GAST</name>
<dbReference type="EMBL" id="JAWDGP010005662">
    <property type="protein sequence ID" value="KAK3754545.1"/>
    <property type="molecule type" value="Genomic_DNA"/>
</dbReference>
<protein>
    <submittedName>
        <fullName evidence="1">Uncharacterized protein</fullName>
    </submittedName>
</protein>
<dbReference type="Proteomes" id="UP001283361">
    <property type="component" value="Unassembled WGS sequence"/>
</dbReference>
<evidence type="ECO:0000313" key="1">
    <source>
        <dbReference type="EMBL" id="KAK3754545.1"/>
    </source>
</evidence>